<gene>
    <name evidence="1" type="ORF">IBE52_00300</name>
</gene>
<protein>
    <submittedName>
        <fullName evidence="1">PD-(D/E)XK nuclease family protein</fullName>
    </submittedName>
</protein>
<evidence type="ECO:0000313" key="2">
    <source>
        <dbReference type="Proteomes" id="UP000760407"/>
    </source>
</evidence>
<dbReference type="InterPro" id="IPR029470">
    <property type="entry name" value="PDDEXK_4"/>
</dbReference>
<comment type="caution">
    <text evidence="1">The sequence shown here is derived from an EMBL/GenBank/DDBJ whole genome shotgun (WGS) entry which is preliminary data.</text>
</comment>
<name>A0ABS1G9N0_9GAMM</name>
<sequence length="379" mass="44873">MEKTEYDWLCELKKSPIFNMSLSSKELFHSNFIAWMLETYPKQMANFFSGEPKSNESNLKIENIQREKQNIDISFKLGDTLVLIENKVKSIANLEQLEKYNQLVVKNYKDSKVKKILLSLKNPTIDLNSTKGWIYLSYDDLLDAFNKLKAKNEYHKSLITDYVSFVRSIKVNIIDEINIDEVQISNLYDKKEESYKYLESLKEIKMHDIFLKGLYEDFADKIYNEILSVKDLGVKVKYATRLSEDANIFVSHDFTDGKGLVDIKYKIDKYFFIGIQIQGDEYRHFAVLYNDKIRHVESILGELKDIWFEFKEIGERATYPVRKGLEYRSYTTKNYIFKHKSFKIDDMKNTEVIKRVKKDIQKIVDNKQEIEKIYNHVGK</sequence>
<accession>A0ABS1G9N0</accession>
<dbReference type="RefSeq" id="WP_200165372.1">
    <property type="nucleotide sequence ID" value="NZ_JACTSG010000001.1"/>
</dbReference>
<keyword evidence="2" id="KW-1185">Reference proteome</keyword>
<dbReference type="Proteomes" id="UP000760407">
    <property type="component" value="Unassembled WGS sequence"/>
</dbReference>
<proteinExistence type="predicted"/>
<organism evidence="1 2">
    <name type="scientific">Francisella philomiragia</name>
    <dbReference type="NCBI Taxonomy" id="28110"/>
    <lineage>
        <taxon>Bacteria</taxon>
        <taxon>Pseudomonadati</taxon>
        <taxon>Pseudomonadota</taxon>
        <taxon>Gammaproteobacteria</taxon>
        <taxon>Thiotrichales</taxon>
        <taxon>Francisellaceae</taxon>
        <taxon>Francisella</taxon>
    </lineage>
</organism>
<dbReference type="EMBL" id="JACTSG010000001">
    <property type="protein sequence ID" value="MBK2301353.1"/>
    <property type="molecule type" value="Genomic_DNA"/>
</dbReference>
<evidence type="ECO:0000313" key="1">
    <source>
        <dbReference type="EMBL" id="MBK2301353.1"/>
    </source>
</evidence>
<reference evidence="1 2" key="1">
    <citation type="submission" date="2020-08" db="EMBL/GenBank/DDBJ databases">
        <title>Comparative genomics of Francisella species.</title>
        <authorList>
            <person name="Sahl J."/>
            <person name="Sjodin A."/>
            <person name="Wagner D."/>
            <person name="Forsman M."/>
        </authorList>
    </citation>
    <scope>NUCLEOTIDE SEQUENCE [LARGE SCALE GENOMIC DNA]</scope>
    <source>
        <strain evidence="1 2">F1093</strain>
    </source>
</reference>
<dbReference type="Pfam" id="PF14281">
    <property type="entry name" value="PDDEXK_4"/>
    <property type="match status" value="1"/>
</dbReference>